<dbReference type="GO" id="GO:0030288">
    <property type="term" value="C:outer membrane-bounded periplasmic space"/>
    <property type="evidence" value="ECO:0007669"/>
    <property type="project" value="TreeGrafter"/>
</dbReference>
<evidence type="ECO:0000256" key="2">
    <source>
        <dbReference type="ARBA" id="ARBA00010860"/>
    </source>
</evidence>
<comment type="similarity">
    <text evidence="2">Belongs to the N-acetylmuramoyl-L-alanine amidase 3 family.</text>
</comment>
<dbReference type="Pfam" id="PF01520">
    <property type="entry name" value="Amidase_3"/>
    <property type="match status" value="1"/>
</dbReference>
<sequence length="444" mass="49781">MKIFNLTRHIITLLAFVIFGLNANAQTKGDIEAVRISPANENTRVVLDVSKETSFSYFRLRSPERLVVDLKNTNRDFSFDNIDNQSSLIKRIRHSTPKSKSDLRMVIELTKAVEPGVFSLNPTSDFGHRVVIDLKDPNPRPVATNTAAPKRDKDIVIVIDAGHGGADPGSIGPKGTYEKNITLSISKMLEKRINEEPGLRAVMTRSGDYYISPNDRPDVATKENADLLVSIHADAFSTPQPRGGSVWVLSKGRADTELGRLLERTERDSQLLGSAADVIGDRDTERYFAETIFNMSMDLSRASSYDISNKVIKEMKKVTKMHKRSPQSASFAVLTAPETPSILVEVGFISNPQEEKNLNWRAYRQQLADSLFRSIKLYFRNTPPDGTLWAQERDNEPRKHKVKSGESLSLLAQRYNVELDRLKEANKLDGDLVRIGQVLIIPAY</sequence>
<comment type="catalytic activity">
    <reaction evidence="1">
        <text>Hydrolyzes the link between N-acetylmuramoyl residues and L-amino acid residues in certain cell-wall glycopeptides.</text>
        <dbReference type="EC" id="3.5.1.28"/>
    </reaction>
</comment>
<feature type="chain" id="PRO_5043521827" description="N-acetylmuramoyl-L-alanine amidase" evidence="6">
    <location>
        <begin position="26"/>
        <end position="444"/>
    </location>
</feature>
<gene>
    <name evidence="8" type="ORF">RM544_13255</name>
</gene>
<dbReference type="Pfam" id="PF01476">
    <property type="entry name" value="LysM"/>
    <property type="match status" value="1"/>
</dbReference>
<dbReference type="EMBL" id="JAVRIE010000005">
    <property type="protein sequence ID" value="MDT0583510.1"/>
    <property type="molecule type" value="Genomic_DNA"/>
</dbReference>
<dbReference type="InterPro" id="IPR036779">
    <property type="entry name" value="LysM_dom_sf"/>
</dbReference>
<dbReference type="SUPFAM" id="SSF53187">
    <property type="entry name" value="Zn-dependent exopeptidases"/>
    <property type="match status" value="1"/>
</dbReference>
<evidence type="ECO:0000256" key="4">
    <source>
        <dbReference type="ARBA" id="ARBA00022801"/>
    </source>
</evidence>
<dbReference type="Gene3D" id="2.60.40.3500">
    <property type="match status" value="1"/>
</dbReference>
<dbReference type="Gene3D" id="3.10.350.10">
    <property type="entry name" value="LysM domain"/>
    <property type="match status" value="1"/>
</dbReference>
<evidence type="ECO:0000313" key="8">
    <source>
        <dbReference type="EMBL" id="MDT0583510.1"/>
    </source>
</evidence>
<dbReference type="PANTHER" id="PTHR30404">
    <property type="entry name" value="N-ACETYLMURAMOYL-L-ALANINE AMIDASE"/>
    <property type="match status" value="1"/>
</dbReference>
<dbReference type="SMART" id="SM00646">
    <property type="entry name" value="Ami_3"/>
    <property type="match status" value="1"/>
</dbReference>
<dbReference type="SUPFAM" id="SSF54106">
    <property type="entry name" value="LysM domain"/>
    <property type="match status" value="1"/>
</dbReference>
<keyword evidence="4 8" id="KW-0378">Hydrolase</keyword>
<dbReference type="CDD" id="cd02696">
    <property type="entry name" value="MurNAc-LAA"/>
    <property type="match status" value="1"/>
</dbReference>
<organism evidence="8 9">
    <name type="scientific">Brumicola blandensis</name>
    <dbReference type="NCBI Taxonomy" id="3075611"/>
    <lineage>
        <taxon>Bacteria</taxon>
        <taxon>Pseudomonadati</taxon>
        <taxon>Pseudomonadota</taxon>
        <taxon>Gammaproteobacteria</taxon>
        <taxon>Alteromonadales</taxon>
        <taxon>Alteromonadaceae</taxon>
        <taxon>Brumicola</taxon>
    </lineage>
</organism>
<evidence type="ECO:0000256" key="6">
    <source>
        <dbReference type="SAM" id="SignalP"/>
    </source>
</evidence>
<reference evidence="8 9" key="1">
    <citation type="submission" date="2023-09" db="EMBL/GenBank/DDBJ databases">
        <authorList>
            <person name="Rey-Velasco X."/>
        </authorList>
    </citation>
    <scope>NUCLEOTIDE SEQUENCE [LARGE SCALE GENOMIC DNA]</scope>
    <source>
        <strain evidence="8 9">W409</strain>
    </source>
</reference>
<dbReference type="InterPro" id="IPR021731">
    <property type="entry name" value="AMIN_dom"/>
</dbReference>
<evidence type="ECO:0000256" key="5">
    <source>
        <dbReference type="ARBA" id="ARBA00023316"/>
    </source>
</evidence>
<feature type="signal peptide" evidence="6">
    <location>
        <begin position="1"/>
        <end position="25"/>
    </location>
</feature>
<evidence type="ECO:0000313" key="9">
    <source>
        <dbReference type="Proteomes" id="UP001249020"/>
    </source>
</evidence>
<evidence type="ECO:0000259" key="7">
    <source>
        <dbReference type="PROSITE" id="PS51782"/>
    </source>
</evidence>
<proteinExistence type="inferred from homology"/>
<evidence type="ECO:0000256" key="3">
    <source>
        <dbReference type="ARBA" id="ARBA00011901"/>
    </source>
</evidence>
<dbReference type="GO" id="GO:0009253">
    <property type="term" value="P:peptidoglycan catabolic process"/>
    <property type="evidence" value="ECO:0007669"/>
    <property type="project" value="InterPro"/>
</dbReference>
<dbReference type="AlphaFoldDB" id="A0AAW8R626"/>
<dbReference type="RefSeq" id="WP_311362279.1">
    <property type="nucleotide sequence ID" value="NZ_JAVRIE010000005.1"/>
</dbReference>
<dbReference type="Pfam" id="PF11741">
    <property type="entry name" value="AMIN"/>
    <property type="match status" value="1"/>
</dbReference>
<dbReference type="CDD" id="cd00118">
    <property type="entry name" value="LysM"/>
    <property type="match status" value="1"/>
</dbReference>
<accession>A0AAW8R626</accession>
<dbReference type="GO" id="GO:0008745">
    <property type="term" value="F:N-acetylmuramoyl-L-alanine amidase activity"/>
    <property type="evidence" value="ECO:0007669"/>
    <property type="project" value="UniProtKB-EC"/>
</dbReference>
<dbReference type="PROSITE" id="PS51782">
    <property type="entry name" value="LYSM"/>
    <property type="match status" value="1"/>
</dbReference>
<evidence type="ECO:0000256" key="1">
    <source>
        <dbReference type="ARBA" id="ARBA00001561"/>
    </source>
</evidence>
<feature type="domain" description="LysM" evidence="7">
    <location>
        <begin position="398"/>
        <end position="441"/>
    </location>
</feature>
<dbReference type="EC" id="3.5.1.28" evidence="3"/>
<dbReference type="SMART" id="SM00257">
    <property type="entry name" value="LysM"/>
    <property type="match status" value="1"/>
</dbReference>
<dbReference type="InterPro" id="IPR002508">
    <property type="entry name" value="MurNAc-LAA_cat"/>
</dbReference>
<dbReference type="InterPro" id="IPR018392">
    <property type="entry name" value="LysM"/>
</dbReference>
<keyword evidence="5" id="KW-0961">Cell wall biogenesis/degradation</keyword>
<comment type="caution">
    <text evidence="8">The sequence shown here is derived from an EMBL/GenBank/DDBJ whole genome shotgun (WGS) entry which is preliminary data.</text>
</comment>
<name>A0AAW8R626_9ALTE</name>
<dbReference type="PANTHER" id="PTHR30404:SF6">
    <property type="entry name" value="N-ACETYLMURAMOYL-L-ALANINE AMIDASE AMIB"/>
    <property type="match status" value="1"/>
</dbReference>
<dbReference type="GO" id="GO:0071555">
    <property type="term" value="P:cell wall organization"/>
    <property type="evidence" value="ECO:0007669"/>
    <property type="project" value="UniProtKB-KW"/>
</dbReference>
<dbReference type="Gene3D" id="3.40.630.40">
    <property type="entry name" value="Zn-dependent exopeptidases"/>
    <property type="match status" value="1"/>
</dbReference>
<dbReference type="Proteomes" id="UP001249020">
    <property type="component" value="Unassembled WGS sequence"/>
</dbReference>
<keyword evidence="6" id="KW-0732">Signal</keyword>
<keyword evidence="9" id="KW-1185">Reference proteome</keyword>
<dbReference type="InterPro" id="IPR050695">
    <property type="entry name" value="N-acetylmuramoyl_amidase_3"/>
</dbReference>
<protein>
    <recommendedName>
        <fullName evidence="3">N-acetylmuramoyl-L-alanine amidase</fullName>
        <ecNumber evidence="3">3.5.1.28</ecNumber>
    </recommendedName>
</protein>